<keyword evidence="1" id="KW-1133">Transmembrane helix</keyword>
<sequence length="41" mass="5010">MDKYFVKIYYAVIIKKHRKLKCIIISVYLCFFDFIFLLAVC</sequence>
<comment type="caution">
    <text evidence="2">The sequence shown here is derived from an EMBL/GenBank/DDBJ whole genome shotgun (WGS) entry which is preliminary data.</text>
</comment>
<evidence type="ECO:0000256" key="1">
    <source>
        <dbReference type="SAM" id="Phobius"/>
    </source>
</evidence>
<gene>
    <name evidence="2" type="ORF">ESCAB7627_1480</name>
</gene>
<keyword evidence="1" id="KW-0812">Transmembrane</keyword>
<evidence type="ECO:0000313" key="2">
    <source>
        <dbReference type="EMBL" id="EDS92593.1"/>
    </source>
</evidence>
<dbReference type="Proteomes" id="UP000003042">
    <property type="component" value="Unassembled WGS sequence"/>
</dbReference>
<feature type="transmembrane region" description="Helical" evidence="1">
    <location>
        <begin position="20"/>
        <end position="40"/>
    </location>
</feature>
<reference evidence="2 3" key="1">
    <citation type="submission" date="2008-02" db="EMBL/GenBank/DDBJ databases">
        <title>Annotation of Escherichia albertii TW07627.</title>
        <authorList>
            <person name="Sutton G."/>
            <person name="Whittam T.S."/>
            <person name="Sebastian Y."/>
        </authorList>
    </citation>
    <scope>NUCLEOTIDE SEQUENCE [LARGE SCALE GENOMIC DNA]</scope>
    <source>
        <strain evidence="2 3">TW07627</strain>
    </source>
</reference>
<name>A0ABC9NRC9_ESCAT</name>
<proteinExistence type="predicted"/>
<dbReference type="EMBL" id="ABKX01000003">
    <property type="protein sequence ID" value="EDS92593.1"/>
    <property type="molecule type" value="Genomic_DNA"/>
</dbReference>
<dbReference type="AlphaFoldDB" id="A0ABC9NRC9"/>
<keyword evidence="1" id="KW-0472">Membrane</keyword>
<evidence type="ECO:0000313" key="3">
    <source>
        <dbReference type="Proteomes" id="UP000003042"/>
    </source>
</evidence>
<organism evidence="2 3">
    <name type="scientific">Escherichia albertii (strain TW07627)</name>
    <dbReference type="NCBI Taxonomy" id="502347"/>
    <lineage>
        <taxon>Bacteria</taxon>
        <taxon>Pseudomonadati</taxon>
        <taxon>Pseudomonadota</taxon>
        <taxon>Gammaproteobacteria</taxon>
        <taxon>Enterobacterales</taxon>
        <taxon>Enterobacteriaceae</taxon>
        <taxon>Escherichia</taxon>
    </lineage>
</organism>
<accession>A0ABC9NRC9</accession>
<protein>
    <submittedName>
        <fullName evidence="2">Uncharacterized protein</fullName>
    </submittedName>
</protein>